<gene>
    <name evidence="4" type="ORF">EZS28_034539</name>
</gene>
<sequence length="360" mass="40622">NAGGLSVLAVRISIGSIAVGNKQQIVPDVNLFNYLLIPQILLPIFIFIMLFVIKKTMKKSAVDVDKAKVSCGDFGIMVEGLPQNEKSAQNVFNHFSKLAPVHSVLLCYDCNKISKVQQKLDENVNDYNAQLRAYDSTLDTLYHYAYNNLSPEERIVNISDDKAAIQKNINELHQERENVNQLNESKNSTGIAFVIFNRATNASNVVQQYQQKTKTSLFGSVILQSKELQYQGKYPIRITPKIEPDDINFNNLTYSTKDIVKQEIIFGIITFLLICAFTAVIYVLILLKQNKYTVLISIGISLVVVIIQKVGLLYLRLLKSFTKYATKSKTIISSTIKMWFTTFSLVSLALYSVSVLDWHV</sequence>
<proteinExistence type="predicted"/>
<name>A0A5J4UIC4_9EUKA</name>
<feature type="transmembrane region" description="Helical" evidence="2">
    <location>
        <begin position="31"/>
        <end position="53"/>
    </location>
</feature>
<keyword evidence="2" id="KW-0812">Transmembrane</keyword>
<dbReference type="InterPro" id="IPR027815">
    <property type="entry name" value="CSC1/OSCA1-like_cyt"/>
</dbReference>
<feature type="transmembrane region" description="Helical" evidence="2">
    <location>
        <begin position="292"/>
        <end position="315"/>
    </location>
</feature>
<dbReference type="PANTHER" id="PTHR13018:SF135">
    <property type="entry name" value="CSC1_OSCA1-LIKE 7TM REGION DOMAIN-CONTAINING PROTEIN"/>
    <property type="match status" value="1"/>
</dbReference>
<feature type="non-terminal residue" evidence="4">
    <location>
        <position position="1"/>
    </location>
</feature>
<dbReference type="GO" id="GO:0005886">
    <property type="term" value="C:plasma membrane"/>
    <property type="evidence" value="ECO:0007669"/>
    <property type="project" value="TreeGrafter"/>
</dbReference>
<evidence type="ECO:0000256" key="1">
    <source>
        <dbReference type="SAM" id="Coils"/>
    </source>
</evidence>
<evidence type="ECO:0000259" key="3">
    <source>
        <dbReference type="Pfam" id="PF14703"/>
    </source>
</evidence>
<keyword evidence="2" id="KW-1133">Transmembrane helix</keyword>
<feature type="domain" description="CSC1/OSCA1-like cytosolic" evidence="3">
    <location>
        <begin position="74"/>
        <end position="251"/>
    </location>
</feature>
<dbReference type="GO" id="GO:0005227">
    <property type="term" value="F:calcium-activated cation channel activity"/>
    <property type="evidence" value="ECO:0007669"/>
    <property type="project" value="InterPro"/>
</dbReference>
<protein>
    <recommendedName>
        <fullName evidence="3">CSC1/OSCA1-like cytosolic domain-containing protein</fullName>
    </recommendedName>
</protein>
<evidence type="ECO:0000313" key="4">
    <source>
        <dbReference type="EMBL" id="KAA6369934.1"/>
    </source>
</evidence>
<reference evidence="4 5" key="1">
    <citation type="submission" date="2019-03" db="EMBL/GenBank/DDBJ databases">
        <title>Single cell metagenomics reveals metabolic interactions within the superorganism composed of flagellate Streblomastix strix and complex community of Bacteroidetes bacteria on its surface.</title>
        <authorList>
            <person name="Treitli S.C."/>
            <person name="Kolisko M."/>
            <person name="Husnik F."/>
            <person name="Keeling P."/>
            <person name="Hampl V."/>
        </authorList>
    </citation>
    <scope>NUCLEOTIDE SEQUENCE [LARGE SCALE GENOMIC DNA]</scope>
    <source>
        <strain evidence="4">ST1C</strain>
    </source>
</reference>
<evidence type="ECO:0000313" key="5">
    <source>
        <dbReference type="Proteomes" id="UP000324800"/>
    </source>
</evidence>
<dbReference type="PANTHER" id="PTHR13018">
    <property type="entry name" value="PROBABLE MEMBRANE PROTEIN DUF221-RELATED"/>
    <property type="match status" value="1"/>
</dbReference>
<dbReference type="Proteomes" id="UP000324800">
    <property type="component" value="Unassembled WGS sequence"/>
</dbReference>
<organism evidence="4 5">
    <name type="scientific">Streblomastix strix</name>
    <dbReference type="NCBI Taxonomy" id="222440"/>
    <lineage>
        <taxon>Eukaryota</taxon>
        <taxon>Metamonada</taxon>
        <taxon>Preaxostyla</taxon>
        <taxon>Oxymonadida</taxon>
        <taxon>Streblomastigidae</taxon>
        <taxon>Streblomastix</taxon>
    </lineage>
</organism>
<keyword evidence="2" id="KW-0472">Membrane</keyword>
<feature type="transmembrane region" description="Helical" evidence="2">
    <location>
        <begin position="336"/>
        <end position="356"/>
    </location>
</feature>
<dbReference type="EMBL" id="SNRW01015882">
    <property type="protein sequence ID" value="KAA6369934.1"/>
    <property type="molecule type" value="Genomic_DNA"/>
</dbReference>
<dbReference type="InterPro" id="IPR045122">
    <property type="entry name" value="Csc1-like"/>
</dbReference>
<dbReference type="AlphaFoldDB" id="A0A5J4UIC4"/>
<keyword evidence="1" id="KW-0175">Coiled coil</keyword>
<dbReference type="Pfam" id="PF14703">
    <property type="entry name" value="PHM7_cyt"/>
    <property type="match status" value="1"/>
</dbReference>
<dbReference type="OrthoDB" id="297739at2759"/>
<evidence type="ECO:0000256" key="2">
    <source>
        <dbReference type="SAM" id="Phobius"/>
    </source>
</evidence>
<feature type="transmembrane region" description="Helical" evidence="2">
    <location>
        <begin position="264"/>
        <end position="286"/>
    </location>
</feature>
<comment type="caution">
    <text evidence="4">The sequence shown here is derived from an EMBL/GenBank/DDBJ whole genome shotgun (WGS) entry which is preliminary data.</text>
</comment>
<accession>A0A5J4UIC4</accession>
<feature type="coiled-coil region" evidence="1">
    <location>
        <begin position="155"/>
        <end position="189"/>
    </location>
</feature>